<comment type="caution">
    <text evidence="1">The sequence shown here is derived from an EMBL/GenBank/DDBJ whole genome shotgun (WGS) entry which is preliminary data.</text>
</comment>
<dbReference type="Proteomes" id="UP000295008">
    <property type="component" value="Unassembled WGS sequence"/>
</dbReference>
<organism evidence="1 2">
    <name type="scientific">Hydrogenispora ethanolica</name>
    <dbReference type="NCBI Taxonomy" id="1082276"/>
    <lineage>
        <taxon>Bacteria</taxon>
        <taxon>Bacillati</taxon>
        <taxon>Bacillota</taxon>
        <taxon>Hydrogenispora</taxon>
    </lineage>
</organism>
<sequence>MMNFSIADRIRRSQNMLAGLNANSEKLAKRGIDAQFLTQYTAEYQTAIDLDGEHEAAKARAKERTAAFHSQLEKADEYYAQARKLVKLEIPQDLWKEFGIYDER</sequence>
<dbReference type="AlphaFoldDB" id="A0A4R1QV50"/>
<accession>A0A4R1QV50</accession>
<keyword evidence="2" id="KW-1185">Reference proteome</keyword>
<name>A0A4R1QV50_HYDET</name>
<reference evidence="1 2" key="1">
    <citation type="submission" date="2019-03" db="EMBL/GenBank/DDBJ databases">
        <title>Genomic Encyclopedia of Type Strains, Phase IV (KMG-IV): sequencing the most valuable type-strain genomes for metagenomic binning, comparative biology and taxonomic classification.</title>
        <authorList>
            <person name="Goeker M."/>
        </authorList>
    </citation>
    <scope>NUCLEOTIDE SEQUENCE [LARGE SCALE GENOMIC DNA]</scope>
    <source>
        <strain evidence="1 2">LX-B</strain>
    </source>
</reference>
<proteinExistence type="predicted"/>
<protein>
    <submittedName>
        <fullName evidence="1">Uncharacterized protein</fullName>
    </submittedName>
</protein>
<evidence type="ECO:0000313" key="2">
    <source>
        <dbReference type="Proteomes" id="UP000295008"/>
    </source>
</evidence>
<gene>
    <name evidence="1" type="ORF">EDC14_10686</name>
</gene>
<evidence type="ECO:0000313" key="1">
    <source>
        <dbReference type="EMBL" id="TCL54030.1"/>
    </source>
</evidence>
<dbReference type="EMBL" id="SLUN01000068">
    <property type="protein sequence ID" value="TCL54030.1"/>
    <property type="molecule type" value="Genomic_DNA"/>
</dbReference>